<gene>
    <name evidence="1" type="ORF">ACH49L_40885</name>
</gene>
<dbReference type="EMBL" id="JBIRWM010000030">
    <property type="protein sequence ID" value="MFI2161930.1"/>
    <property type="molecule type" value="Genomic_DNA"/>
</dbReference>
<dbReference type="Proteomes" id="UP001611397">
    <property type="component" value="Unassembled WGS sequence"/>
</dbReference>
<accession>A0ABW7VMH6</accession>
<proteinExistence type="predicted"/>
<dbReference type="RefSeq" id="WP_398781420.1">
    <property type="nucleotide sequence ID" value="NZ_JBIRUT010000026.1"/>
</dbReference>
<protein>
    <submittedName>
        <fullName evidence="1">Uncharacterized protein</fullName>
    </submittedName>
</protein>
<organism evidence="1 2">
    <name type="scientific">Streptomyces olivaceoviridis</name>
    <name type="common">Streptomyces corchorusii</name>
    <dbReference type="NCBI Taxonomy" id="1921"/>
    <lineage>
        <taxon>Bacteria</taxon>
        <taxon>Bacillati</taxon>
        <taxon>Actinomycetota</taxon>
        <taxon>Actinomycetes</taxon>
        <taxon>Kitasatosporales</taxon>
        <taxon>Streptomycetaceae</taxon>
        <taxon>Streptomyces</taxon>
    </lineage>
</organism>
<sequence length="58" mass="6722">MSTHTCRWSSLTDSILTSWCSSRSSRSLLRLAQRRPRHYPVFDLVHAGGDVTGWPYER</sequence>
<comment type="caution">
    <text evidence="1">The sequence shown here is derived from an EMBL/GenBank/DDBJ whole genome shotgun (WGS) entry which is preliminary data.</text>
</comment>
<keyword evidence="2" id="KW-1185">Reference proteome</keyword>
<name>A0ABW7VMH6_STROI</name>
<evidence type="ECO:0000313" key="1">
    <source>
        <dbReference type="EMBL" id="MFI2161930.1"/>
    </source>
</evidence>
<evidence type="ECO:0000313" key="2">
    <source>
        <dbReference type="Proteomes" id="UP001611397"/>
    </source>
</evidence>
<reference evidence="1 2" key="1">
    <citation type="submission" date="2024-10" db="EMBL/GenBank/DDBJ databases">
        <title>The Natural Products Discovery Center: Release of the First 8490 Sequenced Strains for Exploring Actinobacteria Biosynthetic Diversity.</title>
        <authorList>
            <person name="Kalkreuter E."/>
            <person name="Kautsar S.A."/>
            <person name="Yang D."/>
            <person name="Bader C.D."/>
            <person name="Teijaro C.N."/>
            <person name="Fluegel L."/>
            <person name="Davis C.M."/>
            <person name="Simpson J.R."/>
            <person name="Lauterbach L."/>
            <person name="Steele A.D."/>
            <person name="Gui C."/>
            <person name="Meng S."/>
            <person name="Li G."/>
            <person name="Viehrig K."/>
            <person name="Ye F."/>
            <person name="Su P."/>
            <person name="Kiefer A.F."/>
            <person name="Nichols A."/>
            <person name="Cepeda A.J."/>
            <person name="Yan W."/>
            <person name="Fan B."/>
            <person name="Jiang Y."/>
            <person name="Adhikari A."/>
            <person name="Zheng C.-J."/>
            <person name="Schuster L."/>
            <person name="Cowan T.M."/>
            <person name="Smanski M.J."/>
            <person name="Chevrette M.G."/>
            <person name="De Carvalho L.P.S."/>
            <person name="Shen B."/>
        </authorList>
    </citation>
    <scope>NUCLEOTIDE SEQUENCE [LARGE SCALE GENOMIC DNA]</scope>
    <source>
        <strain evidence="1 2">NPDC020295</strain>
    </source>
</reference>